<dbReference type="Pfam" id="PF07714">
    <property type="entry name" value="PK_Tyr_Ser-Thr"/>
    <property type="match status" value="1"/>
</dbReference>
<dbReference type="EMBL" id="JAIZAY010000019">
    <property type="protein sequence ID" value="KAJ8024209.1"/>
    <property type="molecule type" value="Genomic_DNA"/>
</dbReference>
<gene>
    <name evidence="2" type="ORF">HOLleu_36870</name>
</gene>
<dbReference type="SUPFAM" id="SSF56112">
    <property type="entry name" value="Protein kinase-like (PK-like)"/>
    <property type="match status" value="1"/>
</dbReference>
<accession>A0A9Q0YP97</accession>
<reference evidence="2" key="1">
    <citation type="submission" date="2021-10" db="EMBL/GenBank/DDBJ databases">
        <title>Tropical sea cucumber genome reveals ecological adaptation and Cuvierian tubules defense mechanism.</title>
        <authorList>
            <person name="Chen T."/>
        </authorList>
    </citation>
    <scope>NUCLEOTIDE SEQUENCE</scope>
    <source>
        <strain evidence="2">Nanhai2018</strain>
        <tissue evidence="2">Muscle</tissue>
    </source>
</reference>
<protein>
    <recommendedName>
        <fullName evidence="1">Serine-threonine/tyrosine-protein kinase catalytic domain-containing protein</fullName>
    </recommendedName>
</protein>
<evidence type="ECO:0000313" key="2">
    <source>
        <dbReference type="EMBL" id="KAJ8024209.1"/>
    </source>
</evidence>
<dbReference type="OrthoDB" id="535945at2759"/>
<dbReference type="InterPro" id="IPR001245">
    <property type="entry name" value="Ser-Thr/Tyr_kinase_cat_dom"/>
</dbReference>
<comment type="caution">
    <text evidence="2">The sequence shown here is derived from an EMBL/GenBank/DDBJ whole genome shotgun (WGS) entry which is preliminary data.</text>
</comment>
<dbReference type="Gene3D" id="1.10.510.10">
    <property type="entry name" value="Transferase(Phosphotransferase) domain 1"/>
    <property type="match status" value="1"/>
</dbReference>
<dbReference type="InterPro" id="IPR011009">
    <property type="entry name" value="Kinase-like_dom_sf"/>
</dbReference>
<dbReference type="Proteomes" id="UP001152320">
    <property type="component" value="Chromosome 19"/>
</dbReference>
<evidence type="ECO:0000313" key="3">
    <source>
        <dbReference type="Proteomes" id="UP001152320"/>
    </source>
</evidence>
<keyword evidence="3" id="KW-1185">Reference proteome</keyword>
<proteinExistence type="predicted"/>
<feature type="domain" description="Serine-threonine/tyrosine-protein kinase catalytic" evidence="1">
    <location>
        <begin position="105"/>
        <end position="163"/>
    </location>
</feature>
<dbReference type="GO" id="GO:0004672">
    <property type="term" value="F:protein kinase activity"/>
    <property type="evidence" value="ECO:0007669"/>
    <property type="project" value="InterPro"/>
</dbReference>
<sequence length="205" mass="22972">MANVSFYLNGSGPTDFSASLQLALRDRPVNGVSNISRDLPSIRRSMDTSPDEDTVDMYAEEDKTSTVTNVELGIHLPGDGTFQYWTANASFKNENSKKIIAKCVSGEIPYSGLTCEEIEQEIRKMRYLDQPLTCPGGIFSMMLASWDTTVDERPDLSEWKQKLVCLLQSARQDLDDKTSTDGTGDQSYFTLENNICDYEDGYIEQ</sequence>
<evidence type="ECO:0000259" key="1">
    <source>
        <dbReference type="Pfam" id="PF07714"/>
    </source>
</evidence>
<name>A0A9Q0YP97_HOLLE</name>
<dbReference type="AlphaFoldDB" id="A0A9Q0YP97"/>
<organism evidence="2 3">
    <name type="scientific">Holothuria leucospilota</name>
    <name type="common">Black long sea cucumber</name>
    <name type="synonym">Mertensiothuria leucospilota</name>
    <dbReference type="NCBI Taxonomy" id="206669"/>
    <lineage>
        <taxon>Eukaryota</taxon>
        <taxon>Metazoa</taxon>
        <taxon>Echinodermata</taxon>
        <taxon>Eleutherozoa</taxon>
        <taxon>Echinozoa</taxon>
        <taxon>Holothuroidea</taxon>
        <taxon>Aspidochirotacea</taxon>
        <taxon>Aspidochirotida</taxon>
        <taxon>Holothuriidae</taxon>
        <taxon>Holothuria</taxon>
    </lineage>
</organism>